<protein>
    <recommendedName>
        <fullName evidence="3">AAA domain-containing protein</fullName>
    </recommendedName>
</protein>
<dbReference type="EMBL" id="DSUJ01000008">
    <property type="protein sequence ID" value="HFI90425.1"/>
    <property type="molecule type" value="Genomic_DNA"/>
</dbReference>
<dbReference type="Pfam" id="PF13614">
    <property type="entry name" value="AAA_31"/>
    <property type="match status" value="1"/>
</dbReference>
<evidence type="ECO:0000313" key="4">
    <source>
        <dbReference type="EMBL" id="HFI90425.1"/>
    </source>
</evidence>
<dbReference type="AlphaFoldDB" id="A0A7V3E5Y7"/>
<dbReference type="GO" id="GO:0005829">
    <property type="term" value="C:cytosol"/>
    <property type="evidence" value="ECO:0007669"/>
    <property type="project" value="TreeGrafter"/>
</dbReference>
<sequence>MITGQLKRVIELQSFERDSENNKNKICAVVSGKGGTGKTIFSIYLSDILAKRGKKILLIDLDVNLANIHFLLNEAPVKSLNNYFLQNDELKNLISEYSESLHIIYGLNVYSVKDIPFVSAMKKLIKDIKSISEEYDLVILDLGAGLSEFTLNVLKLSGIKIIVSLPEPTSVMDAYAVIKMYENFDAPTEFNLVINRCLKEYDGMDSFNKLSKAVQSFLQSSVKLLTTISESKEIRHLIAEQNLLSESYSEETFFNEFSAAADRIDKYIHLTNINQPHKISAFGTAKNNSKSSIKL</sequence>
<dbReference type="PANTHER" id="PTHR43384">
    <property type="entry name" value="SEPTUM SITE-DETERMINING PROTEIN MIND HOMOLOG, CHLOROPLASTIC-RELATED"/>
    <property type="match status" value="1"/>
</dbReference>
<reference evidence="4" key="1">
    <citation type="journal article" date="2020" name="mSystems">
        <title>Genome- and Community-Level Interaction Insights into Carbon Utilization and Element Cycling Functions of Hydrothermarchaeota in Hydrothermal Sediment.</title>
        <authorList>
            <person name="Zhou Z."/>
            <person name="Liu Y."/>
            <person name="Xu W."/>
            <person name="Pan J."/>
            <person name="Luo Z.H."/>
            <person name="Li M."/>
        </authorList>
    </citation>
    <scope>NUCLEOTIDE SEQUENCE [LARGE SCALE GENOMIC DNA]</scope>
    <source>
        <strain evidence="4">SpSt-479</strain>
    </source>
</reference>
<dbReference type="SUPFAM" id="SSF52540">
    <property type="entry name" value="P-loop containing nucleoside triphosphate hydrolases"/>
    <property type="match status" value="1"/>
</dbReference>
<dbReference type="InterPro" id="IPR027417">
    <property type="entry name" value="P-loop_NTPase"/>
</dbReference>
<dbReference type="InterPro" id="IPR025669">
    <property type="entry name" value="AAA_dom"/>
</dbReference>
<accession>A0A7V3E5Y7</accession>
<dbReference type="Gene3D" id="3.40.50.300">
    <property type="entry name" value="P-loop containing nucleotide triphosphate hydrolases"/>
    <property type="match status" value="1"/>
</dbReference>
<dbReference type="GO" id="GO:0051782">
    <property type="term" value="P:negative regulation of cell division"/>
    <property type="evidence" value="ECO:0007669"/>
    <property type="project" value="TreeGrafter"/>
</dbReference>
<evidence type="ECO:0000256" key="2">
    <source>
        <dbReference type="ARBA" id="ARBA00022840"/>
    </source>
</evidence>
<comment type="caution">
    <text evidence="4">The sequence shown here is derived from an EMBL/GenBank/DDBJ whole genome shotgun (WGS) entry which is preliminary data.</text>
</comment>
<evidence type="ECO:0000256" key="1">
    <source>
        <dbReference type="ARBA" id="ARBA00022741"/>
    </source>
</evidence>
<keyword evidence="1" id="KW-0547">Nucleotide-binding</keyword>
<dbReference type="GO" id="GO:0005524">
    <property type="term" value="F:ATP binding"/>
    <property type="evidence" value="ECO:0007669"/>
    <property type="project" value="UniProtKB-KW"/>
</dbReference>
<gene>
    <name evidence="4" type="ORF">ENS31_02715</name>
</gene>
<proteinExistence type="predicted"/>
<name>A0A7V3E5Y7_9BACT</name>
<evidence type="ECO:0000259" key="3">
    <source>
        <dbReference type="Pfam" id="PF13614"/>
    </source>
</evidence>
<organism evidence="4">
    <name type="scientific">Ignavibacterium album</name>
    <dbReference type="NCBI Taxonomy" id="591197"/>
    <lineage>
        <taxon>Bacteria</taxon>
        <taxon>Pseudomonadati</taxon>
        <taxon>Ignavibacteriota</taxon>
        <taxon>Ignavibacteria</taxon>
        <taxon>Ignavibacteriales</taxon>
        <taxon>Ignavibacteriaceae</taxon>
        <taxon>Ignavibacterium</taxon>
    </lineage>
</organism>
<keyword evidence="2" id="KW-0067">ATP-binding</keyword>
<dbReference type="GO" id="GO:0016887">
    <property type="term" value="F:ATP hydrolysis activity"/>
    <property type="evidence" value="ECO:0007669"/>
    <property type="project" value="TreeGrafter"/>
</dbReference>
<dbReference type="GO" id="GO:0009898">
    <property type="term" value="C:cytoplasmic side of plasma membrane"/>
    <property type="evidence" value="ECO:0007669"/>
    <property type="project" value="TreeGrafter"/>
</dbReference>
<dbReference type="PANTHER" id="PTHR43384:SF4">
    <property type="entry name" value="CELLULOSE BIOSYNTHESIS PROTEIN BCSQ-RELATED"/>
    <property type="match status" value="1"/>
</dbReference>
<dbReference type="InterPro" id="IPR050625">
    <property type="entry name" value="ParA/MinD_ATPase"/>
</dbReference>
<feature type="domain" description="AAA" evidence="3">
    <location>
        <begin position="25"/>
        <end position="185"/>
    </location>
</feature>